<comment type="caution">
    <text evidence="2">The sequence shown here is derived from an EMBL/GenBank/DDBJ whole genome shotgun (WGS) entry which is preliminary data.</text>
</comment>
<gene>
    <name evidence="2" type="ORF">FNAPI_1730</name>
</gene>
<proteinExistence type="predicted"/>
<evidence type="ECO:0000313" key="3">
    <source>
        <dbReference type="Proteomes" id="UP000574317"/>
    </source>
</evidence>
<keyword evidence="3" id="KW-1185">Reference proteome</keyword>
<dbReference type="AlphaFoldDB" id="A0A8H5NG22"/>
<name>A0A8H5NG22_9HYPO</name>
<protein>
    <submittedName>
        <fullName evidence="2">Uncharacterized protein</fullName>
    </submittedName>
</protein>
<organism evidence="2 3">
    <name type="scientific">Fusarium napiforme</name>
    <dbReference type="NCBI Taxonomy" id="42672"/>
    <lineage>
        <taxon>Eukaryota</taxon>
        <taxon>Fungi</taxon>
        <taxon>Dikarya</taxon>
        <taxon>Ascomycota</taxon>
        <taxon>Pezizomycotina</taxon>
        <taxon>Sordariomycetes</taxon>
        <taxon>Hypocreomycetidae</taxon>
        <taxon>Hypocreales</taxon>
        <taxon>Nectriaceae</taxon>
        <taxon>Fusarium</taxon>
        <taxon>Fusarium fujikuroi species complex</taxon>
    </lineage>
</organism>
<feature type="region of interest" description="Disordered" evidence="1">
    <location>
        <begin position="151"/>
        <end position="179"/>
    </location>
</feature>
<dbReference type="EMBL" id="JAAOAO010000059">
    <property type="protein sequence ID" value="KAF5565311.1"/>
    <property type="molecule type" value="Genomic_DNA"/>
</dbReference>
<accession>A0A8H5NG22</accession>
<evidence type="ECO:0000256" key="1">
    <source>
        <dbReference type="SAM" id="MobiDB-lite"/>
    </source>
</evidence>
<reference evidence="2 3" key="1">
    <citation type="submission" date="2020-05" db="EMBL/GenBank/DDBJ databases">
        <title>Identification and distribution of gene clusters putatively required for synthesis of sphingolipid metabolism inhibitors in phylogenetically diverse species of the filamentous fungus Fusarium.</title>
        <authorList>
            <person name="Kim H.-S."/>
            <person name="Busman M."/>
            <person name="Brown D.W."/>
            <person name="Divon H."/>
            <person name="Uhlig S."/>
            <person name="Proctor R.H."/>
        </authorList>
    </citation>
    <scope>NUCLEOTIDE SEQUENCE [LARGE SCALE GENOMIC DNA]</scope>
    <source>
        <strain evidence="2 3">NRRL 25196</strain>
    </source>
</reference>
<dbReference type="Proteomes" id="UP000574317">
    <property type="component" value="Unassembled WGS sequence"/>
</dbReference>
<sequence length="299" mass="33944">MVIIKWWGSTNAVDTEKLVFRHEFPEKRFCKMEKLREALGDIFGSDDWVVEYDGHNLIIKVGSRVDLKEELKARGIIYKSMSPEFRRFSVRRTEPRPNRLGAQDTLVEAYPIVLYLCNRLPFHHSLRVRRARHGVASLFNIVQFTRQFEMPSLPRNPTNPSSMGDALPRRLLTPRSSPHPTIRRAYHDWSAITSVALLSTTRHASQMTASHRSICPRQQLGSEDQEGPAMTIQARAKCVGCKTCPTIPVAFPASADNLDPLLSTIRPPAIVHDRACVLDMVPMRTQPDDTIDSNTRSSF</sequence>
<evidence type="ECO:0000313" key="2">
    <source>
        <dbReference type="EMBL" id="KAF5565311.1"/>
    </source>
</evidence>